<keyword evidence="2" id="KW-1185">Reference proteome</keyword>
<dbReference type="Proteomes" id="UP000467841">
    <property type="component" value="Unassembled WGS sequence"/>
</dbReference>
<sequence>MEVMEIAGKDPLRAPITLALEMEFIGVGWISLGNDPMASKALRSPISREALIQGVLRADRLSVASLIENPVLNPNSRISLLKSLPLLLFTQLDPKLDRAGPTHVESEERISTFEYNPIGFDEVDHFIDIMCSSNQDSEEGEDEEMEFDYFNGCRSDTKT</sequence>
<evidence type="ECO:0000313" key="1">
    <source>
        <dbReference type="EMBL" id="CAA7041931.1"/>
    </source>
</evidence>
<evidence type="ECO:0000313" key="2">
    <source>
        <dbReference type="Proteomes" id="UP000467841"/>
    </source>
</evidence>
<accession>A0A6D2JER7</accession>
<organism evidence="1 2">
    <name type="scientific">Microthlaspi erraticum</name>
    <dbReference type="NCBI Taxonomy" id="1685480"/>
    <lineage>
        <taxon>Eukaryota</taxon>
        <taxon>Viridiplantae</taxon>
        <taxon>Streptophyta</taxon>
        <taxon>Embryophyta</taxon>
        <taxon>Tracheophyta</taxon>
        <taxon>Spermatophyta</taxon>
        <taxon>Magnoliopsida</taxon>
        <taxon>eudicotyledons</taxon>
        <taxon>Gunneridae</taxon>
        <taxon>Pentapetalae</taxon>
        <taxon>rosids</taxon>
        <taxon>malvids</taxon>
        <taxon>Brassicales</taxon>
        <taxon>Brassicaceae</taxon>
        <taxon>Coluteocarpeae</taxon>
        <taxon>Microthlaspi</taxon>
    </lineage>
</organism>
<gene>
    <name evidence="1" type="ORF">MERR_LOCUS29166</name>
</gene>
<protein>
    <submittedName>
        <fullName evidence="1">Uncharacterized protein</fullName>
    </submittedName>
</protein>
<name>A0A6D2JER7_9BRAS</name>
<dbReference type="AlphaFoldDB" id="A0A6D2JER7"/>
<reference evidence="1" key="1">
    <citation type="submission" date="2020-01" db="EMBL/GenBank/DDBJ databases">
        <authorList>
            <person name="Mishra B."/>
        </authorList>
    </citation>
    <scope>NUCLEOTIDE SEQUENCE [LARGE SCALE GENOMIC DNA]</scope>
</reference>
<dbReference type="EMBL" id="CACVBM020001257">
    <property type="protein sequence ID" value="CAA7041931.1"/>
    <property type="molecule type" value="Genomic_DNA"/>
</dbReference>
<comment type="caution">
    <text evidence="1">The sequence shown here is derived from an EMBL/GenBank/DDBJ whole genome shotgun (WGS) entry which is preliminary data.</text>
</comment>
<proteinExistence type="predicted"/>